<accession>A0A1F6LKW2</accession>
<evidence type="ECO:0000256" key="1">
    <source>
        <dbReference type="SAM" id="MobiDB-lite"/>
    </source>
</evidence>
<organism evidence="2 3">
    <name type="scientific">Candidatus Magasanikbacteria bacterium RIFCSPHIGHO2_01_FULL_33_34</name>
    <dbReference type="NCBI Taxonomy" id="1798671"/>
    <lineage>
        <taxon>Bacteria</taxon>
        <taxon>Candidatus Magasanikiibacteriota</taxon>
    </lineage>
</organism>
<dbReference type="Proteomes" id="UP000177067">
    <property type="component" value="Unassembled WGS sequence"/>
</dbReference>
<comment type="caution">
    <text evidence="2">The sequence shown here is derived from an EMBL/GenBank/DDBJ whole genome shotgun (WGS) entry which is preliminary data.</text>
</comment>
<feature type="compositionally biased region" description="Gly residues" evidence="1">
    <location>
        <begin position="482"/>
        <end position="508"/>
    </location>
</feature>
<dbReference type="EMBL" id="MFPS01000003">
    <property type="protein sequence ID" value="OGH60021.1"/>
    <property type="molecule type" value="Genomic_DNA"/>
</dbReference>
<gene>
    <name evidence="2" type="ORF">A2725_00010</name>
</gene>
<protein>
    <submittedName>
        <fullName evidence="2">Uncharacterized protein</fullName>
    </submittedName>
</protein>
<evidence type="ECO:0000313" key="3">
    <source>
        <dbReference type="Proteomes" id="UP000177067"/>
    </source>
</evidence>
<proteinExistence type="predicted"/>
<evidence type="ECO:0000313" key="2">
    <source>
        <dbReference type="EMBL" id="OGH60021.1"/>
    </source>
</evidence>
<name>A0A1F6LKW2_9BACT</name>
<feature type="compositionally biased region" description="Gly residues" evidence="1">
    <location>
        <begin position="447"/>
        <end position="460"/>
    </location>
</feature>
<sequence>MKSKRILKLTKKVFTFGLIISWLFTSWPQIPFVNFPEKVQKAQAAISATHLTAGSNTYPSDTGTTASISPTANALIIVTVGVYNGSGNPPTPISVIGNGITYELIDCSGEWHSGFDAEMVCMYRGLSASPTTGTIVITGDTGTGYLSWSVDEITGVYDTGGSNGSGAVIQSNTYSSGAGTTDTITVTLGTFASAGNGVLGTAYNYNAGTLAITKEAGLTELVSNYPNDNPETAWRNDNDTSLVWTLTADYSGGMAIEVNGTAPGTCDGGAVSNVVFIGKVNGDCIGFVSSTGAGTFTLPGDWSDTNLIEVIGAGGGGGGTSSGDGSGGGGGGAYATTTIASLADGVSYFVGIGGPSATVGSSTWFGATTCGAANVCAGGGGTATAGGTNANTGGAGGTVVVGQGYAGGAGGDGGGDTDGGGGGGGGAGGTTGIGAAGGGSTSHAIDGGSGGGGASGGDVGAVGPSTNVGGDGGANFTNRNGSPGGGGAGGNGTDGTAGTLGAGGGGGSDASQAANEDGGAGGNGIDLWGASPFYGSGGGGGGAGDNGIGGNGGRYGGGGGGTGEDGDIGGTGGQGLIVITYTPSLAPVFTLNSYRWYVDNDFVDPSNSWGNPDIAQDTAITILPYSNLAPTSTVELRLRTNFTVSSAALSAGAQQFKLQFKEGTDATCNTGSWTDVGAQASAVTWRFANSSVTTSLLSVTKLSPVSNVLESYVTTTPTYVNPNSVSVGEEMEYDFHIEHNGATSTDQYSFRVVESDNTEFDSYTNCPTLATGPETADLMRHGNMITAIGEQGFYWAN</sequence>
<feature type="region of interest" description="Disordered" evidence="1">
    <location>
        <begin position="438"/>
        <end position="524"/>
    </location>
</feature>
<reference evidence="2 3" key="1">
    <citation type="journal article" date="2016" name="Nat. Commun.">
        <title>Thousands of microbial genomes shed light on interconnected biogeochemical processes in an aquifer system.</title>
        <authorList>
            <person name="Anantharaman K."/>
            <person name="Brown C.T."/>
            <person name="Hug L.A."/>
            <person name="Sharon I."/>
            <person name="Castelle C.J."/>
            <person name="Probst A.J."/>
            <person name="Thomas B.C."/>
            <person name="Singh A."/>
            <person name="Wilkins M.J."/>
            <person name="Karaoz U."/>
            <person name="Brodie E.L."/>
            <person name="Williams K.H."/>
            <person name="Hubbard S.S."/>
            <person name="Banfield J.F."/>
        </authorList>
    </citation>
    <scope>NUCLEOTIDE SEQUENCE [LARGE SCALE GENOMIC DNA]</scope>
</reference>
<dbReference type="AlphaFoldDB" id="A0A1F6LKW2"/>